<dbReference type="EMBL" id="PYGA01000039">
    <property type="protein sequence ID" value="PSK84193.1"/>
    <property type="molecule type" value="Genomic_DNA"/>
</dbReference>
<keyword evidence="3 5" id="KW-0238">DNA-binding</keyword>
<dbReference type="InterPro" id="IPR001647">
    <property type="entry name" value="HTH_TetR"/>
</dbReference>
<keyword evidence="1" id="KW-0678">Repressor</keyword>
<dbReference type="GO" id="GO:0003700">
    <property type="term" value="F:DNA-binding transcription factor activity"/>
    <property type="evidence" value="ECO:0007669"/>
    <property type="project" value="TreeGrafter"/>
</dbReference>
<protein>
    <submittedName>
        <fullName evidence="7">TetR family transcriptional regulator</fullName>
    </submittedName>
</protein>
<dbReference type="Pfam" id="PF00440">
    <property type="entry name" value="TetR_N"/>
    <property type="match status" value="1"/>
</dbReference>
<feature type="DNA-binding region" description="H-T-H motif" evidence="5">
    <location>
        <begin position="24"/>
        <end position="43"/>
    </location>
</feature>
<feature type="domain" description="HTH tetR-type" evidence="6">
    <location>
        <begin position="1"/>
        <end position="61"/>
    </location>
</feature>
<dbReference type="OrthoDB" id="2356263at2"/>
<keyword evidence="4" id="KW-0804">Transcription</keyword>
<evidence type="ECO:0000313" key="8">
    <source>
        <dbReference type="Proteomes" id="UP000240542"/>
    </source>
</evidence>
<keyword evidence="8" id="KW-1185">Reference proteome</keyword>
<name>A0A2P8CGU4_9ACTN</name>
<dbReference type="InterPro" id="IPR039538">
    <property type="entry name" value="BetI_C"/>
</dbReference>
<gene>
    <name evidence="7" type="ORF">CLV63_13912</name>
</gene>
<evidence type="ECO:0000256" key="5">
    <source>
        <dbReference type="PROSITE-ProRule" id="PRU00335"/>
    </source>
</evidence>
<dbReference type="InterPro" id="IPR009057">
    <property type="entry name" value="Homeodomain-like_sf"/>
</dbReference>
<evidence type="ECO:0000256" key="3">
    <source>
        <dbReference type="ARBA" id="ARBA00023125"/>
    </source>
</evidence>
<dbReference type="InterPro" id="IPR050109">
    <property type="entry name" value="HTH-type_TetR-like_transc_reg"/>
</dbReference>
<sequence>MSQREDLLAGARRCLVEKGYHRTTARDIAKASGAHLASIGYHFGSKDALMNMAALEAQGEWGDVIGEVVRAAGEADTPQRLRIALDELLAALPQQRELVLTSLQAYAQLEFSDDIRAPVVAATEETRTELAALVLGRDAADIGPEDAQGLGSVVSALVVGLLVQSLVDPSSLPSGAQITDALRVLADGQDQGEAPGGQDGR</sequence>
<accession>A0A2P8CGU4</accession>
<evidence type="ECO:0000259" key="6">
    <source>
        <dbReference type="PROSITE" id="PS50977"/>
    </source>
</evidence>
<dbReference type="PANTHER" id="PTHR30055:SF219">
    <property type="entry name" value="TRANSCRIPTIONAL REGULATORY PROTEIN"/>
    <property type="match status" value="1"/>
</dbReference>
<dbReference type="PROSITE" id="PS50977">
    <property type="entry name" value="HTH_TETR_2"/>
    <property type="match status" value="1"/>
</dbReference>
<dbReference type="PANTHER" id="PTHR30055">
    <property type="entry name" value="HTH-TYPE TRANSCRIPTIONAL REGULATOR RUTR"/>
    <property type="match status" value="1"/>
</dbReference>
<dbReference type="PRINTS" id="PR00455">
    <property type="entry name" value="HTHTETR"/>
</dbReference>
<dbReference type="AlphaFoldDB" id="A0A2P8CGU4"/>
<dbReference type="GO" id="GO:0000976">
    <property type="term" value="F:transcription cis-regulatory region binding"/>
    <property type="evidence" value="ECO:0007669"/>
    <property type="project" value="TreeGrafter"/>
</dbReference>
<keyword evidence="2" id="KW-0805">Transcription regulation</keyword>
<dbReference type="SUPFAM" id="SSF46689">
    <property type="entry name" value="Homeodomain-like"/>
    <property type="match status" value="1"/>
</dbReference>
<evidence type="ECO:0000256" key="4">
    <source>
        <dbReference type="ARBA" id="ARBA00023163"/>
    </source>
</evidence>
<dbReference type="Proteomes" id="UP000240542">
    <property type="component" value="Unassembled WGS sequence"/>
</dbReference>
<comment type="caution">
    <text evidence="7">The sequence shown here is derived from an EMBL/GenBank/DDBJ whole genome shotgun (WGS) entry which is preliminary data.</text>
</comment>
<evidence type="ECO:0000313" key="7">
    <source>
        <dbReference type="EMBL" id="PSK84193.1"/>
    </source>
</evidence>
<evidence type="ECO:0000256" key="1">
    <source>
        <dbReference type="ARBA" id="ARBA00022491"/>
    </source>
</evidence>
<dbReference type="Pfam" id="PF13977">
    <property type="entry name" value="TetR_C_6"/>
    <property type="match status" value="1"/>
</dbReference>
<proteinExistence type="predicted"/>
<reference evidence="7 8" key="1">
    <citation type="submission" date="2018-03" db="EMBL/GenBank/DDBJ databases">
        <title>Genomic Encyclopedia of Archaeal and Bacterial Type Strains, Phase II (KMG-II): from individual species to whole genera.</title>
        <authorList>
            <person name="Goeker M."/>
        </authorList>
    </citation>
    <scope>NUCLEOTIDE SEQUENCE [LARGE SCALE GENOMIC DNA]</scope>
    <source>
        <strain evidence="7 8">DSM 45312</strain>
    </source>
</reference>
<evidence type="ECO:0000256" key="2">
    <source>
        <dbReference type="ARBA" id="ARBA00023015"/>
    </source>
</evidence>
<dbReference type="InterPro" id="IPR036271">
    <property type="entry name" value="Tet_transcr_reg_TetR-rel_C_sf"/>
</dbReference>
<dbReference type="RefSeq" id="WP_106586924.1">
    <property type="nucleotide sequence ID" value="NZ_PYGA01000039.1"/>
</dbReference>
<dbReference type="Gene3D" id="1.10.357.10">
    <property type="entry name" value="Tetracycline Repressor, domain 2"/>
    <property type="match status" value="1"/>
</dbReference>
<organism evidence="7 8">
    <name type="scientific">Murinocardiopsis flavida</name>
    <dbReference type="NCBI Taxonomy" id="645275"/>
    <lineage>
        <taxon>Bacteria</taxon>
        <taxon>Bacillati</taxon>
        <taxon>Actinomycetota</taxon>
        <taxon>Actinomycetes</taxon>
        <taxon>Streptosporangiales</taxon>
        <taxon>Nocardiopsidaceae</taxon>
        <taxon>Murinocardiopsis</taxon>
    </lineage>
</organism>
<dbReference type="SUPFAM" id="SSF48498">
    <property type="entry name" value="Tetracyclin repressor-like, C-terminal domain"/>
    <property type="match status" value="1"/>
</dbReference>